<dbReference type="Proteomes" id="UP000028725">
    <property type="component" value="Unassembled WGS sequence"/>
</dbReference>
<evidence type="ECO:0000313" key="2">
    <source>
        <dbReference type="Proteomes" id="UP000028725"/>
    </source>
</evidence>
<dbReference type="Gene3D" id="2.60.120.380">
    <property type="match status" value="1"/>
</dbReference>
<gene>
    <name evidence="1" type="ORF">DB31_2586</name>
</gene>
<comment type="caution">
    <text evidence="1">The sequence shown here is derived from an EMBL/GenBank/DDBJ whole genome shotgun (WGS) entry which is preliminary data.</text>
</comment>
<evidence type="ECO:0000313" key="1">
    <source>
        <dbReference type="EMBL" id="KFE63468.1"/>
    </source>
</evidence>
<dbReference type="EMBL" id="JMCB01000017">
    <property type="protein sequence ID" value="KFE63468.1"/>
    <property type="molecule type" value="Genomic_DNA"/>
</dbReference>
<accession>A0A085W705</accession>
<sequence length="136" mass="15428">MLDAYEADNSYSQAKAYLGTPQYAHNFHRNGDEDWVLVYMSTAGTVVFETFDVVELTADTYLRVYQYQNGAPGALVGSNDDICPQYYWLASCQASRVVLPVAANTAYFVRITNAMTVDYREYDTSYPSYSLRIAYQ</sequence>
<reference evidence="1 2" key="1">
    <citation type="submission" date="2014-04" db="EMBL/GenBank/DDBJ databases">
        <title>Genome assembly of Hyalangium minutum DSM 14724.</title>
        <authorList>
            <person name="Sharma G."/>
            <person name="Subramanian S."/>
        </authorList>
    </citation>
    <scope>NUCLEOTIDE SEQUENCE [LARGE SCALE GENOMIC DNA]</scope>
    <source>
        <strain evidence="1 2">DSM 14724</strain>
    </source>
</reference>
<name>A0A085W705_9BACT</name>
<dbReference type="AlphaFoldDB" id="A0A085W705"/>
<proteinExistence type="predicted"/>
<organism evidence="1 2">
    <name type="scientific">Hyalangium minutum</name>
    <dbReference type="NCBI Taxonomy" id="394096"/>
    <lineage>
        <taxon>Bacteria</taxon>
        <taxon>Pseudomonadati</taxon>
        <taxon>Myxococcota</taxon>
        <taxon>Myxococcia</taxon>
        <taxon>Myxococcales</taxon>
        <taxon>Cystobacterineae</taxon>
        <taxon>Archangiaceae</taxon>
        <taxon>Hyalangium</taxon>
    </lineage>
</organism>
<keyword evidence="2" id="KW-1185">Reference proteome</keyword>
<protein>
    <submittedName>
        <fullName evidence="1">Uncharacterized protein</fullName>
    </submittedName>
</protein>